<evidence type="ECO:0000256" key="1">
    <source>
        <dbReference type="SAM" id="Phobius"/>
    </source>
</evidence>
<sequence length="510" mass="55301">MGKIEQKEKNLNTKNINTLDRILNCFEVIGNKLPDPVSIFLILCISILIISFICSKIGVAVEHPLTHNIITAENLLNKGNLKQILMSMVTVFQTYPPLGVVLVAMIGIGLADKSGFLECLLTVVVKKVPSNLIYFTVVIMGLIFTGIGDAGFIVLPPLAALIFLNLGKNPIVGMLLSFAGAAIGFCSGLFVSLNDILLTSFTIPAAQLLSPTFTKSPAMTLYFNITNSILQIFVIAWVTVKFIEPRFPAPEKKVGENEGKEMLEVERKGLRYAGISFLIYMILIVFLAIGKGAFLKDDAGSLVSTKSPLMAGLIPIMALAFFIPGLVFGKITGKIKNDKDVVKMISQTLGEMGGYIFIVFVSAQFLSLFSKSNLGIIMAIKGADGIRNLGLEGMPLLVAYIFLVAFINIFIGSASAKWAILSPVFVPMFMLLGYDPSLTQMAYRIGDASTNMLSPLFPYLPLVLAVARKYDKNFGIGTLIANMIPYSIITLIASIILLTVFFTCGLPFGL</sequence>
<feature type="transmembrane region" description="Helical" evidence="1">
    <location>
        <begin position="418"/>
        <end position="436"/>
    </location>
</feature>
<organism evidence="2 3">
    <name type="scientific">Fusobacterium varium ATCC 27725</name>
    <dbReference type="NCBI Taxonomy" id="469618"/>
    <lineage>
        <taxon>Bacteria</taxon>
        <taxon>Fusobacteriati</taxon>
        <taxon>Fusobacteriota</taxon>
        <taxon>Fusobacteriia</taxon>
        <taxon>Fusobacteriales</taxon>
        <taxon>Fusobacteriaceae</taxon>
        <taxon>Fusobacterium</taxon>
    </lineage>
</organism>
<gene>
    <name evidence="2" type="ORF">C4N18_02080</name>
</gene>
<dbReference type="RefSeq" id="WP_005949484.1">
    <property type="nucleotide sequence ID" value="NZ_CP028103.1"/>
</dbReference>
<feature type="transmembrane region" description="Helical" evidence="1">
    <location>
        <begin position="221"/>
        <end position="243"/>
    </location>
</feature>
<dbReference type="InterPro" id="IPR004697">
    <property type="entry name" value="AbgT"/>
</dbReference>
<feature type="transmembrane region" description="Helical" evidence="1">
    <location>
        <begin position="37"/>
        <end position="59"/>
    </location>
</feature>
<dbReference type="Pfam" id="PF03806">
    <property type="entry name" value="ABG_transport"/>
    <property type="match status" value="1"/>
</dbReference>
<keyword evidence="3" id="KW-1185">Reference proteome</keyword>
<feature type="transmembrane region" description="Helical" evidence="1">
    <location>
        <begin position="349"/>
        <end position="369"/>
    </location>
</feature>
<keyword evidence="1" id="KW-0812">Transmembrane</keyword>
<name>A0ABM6U1D1_FUSVA</name>
<keyword evidence="1" id="KW-1133">Transmembrane helix</keyword>
<feature type="transmembrane region" description="Helical" evidence="1">
    <location>
        <begin position="270"/>
        <end position="289"/>
    </location>
</feature>
<dbReference type="Proteomes" id="UP000241238">
    <property type="component" value="Chromosome"/>
</dbReference>
<dbReference type="GeneID" id="77466764"/>
<keyword evidence="1" id="KW-0472">Membrane</keyword>
<reference evidence="3" key="1">
    <citation type="journal article" date="2018" name="MSphere">
        <title>Fusobacterium Genomics Using MinION and Illumina Sequencing Enables Genome Completion and Correction.</title>
        <authorList>
            <person name="Todd S.M."/>
            <person name="Settlage R.E."/>
            <person name="Lahmers K.K."/>
            <person name="Slade D.J."/>
        </authorList>
    </citation>
    <scope>NUCLEOTIDE SEQUENCE [LARGE SCALE GENOMIC DNA]</scope>
    <source>
        <strain evidence="3">ATCC 27725</strain>
    </source>
</reference>
<feature type="transmembrane region" description="Helical" evidence="1">
    <location>
        <begin position="389"/>
        <end position="411"/>
    </location>
</feature>
<accession>A0ABM6U1D1</accession>
<feature type="transmembrane region" description="Helical" evidence="1">
    <location>
        <begin position="84"/>
        <end position="111"/>
    </location>
</feature>
<evidence type="ECO:0000313" key="2">
    <source>
        <dbReference type="EMBL" id="AVQ30075.1"/>
    </source>
</evidence>
<dbReference type="PANTHER" id="PTHR30282">
    <property type="entry name" value="P-AMINOBENZOYL GLUTAMATE TRANSPORTER"/>
    <property type="match status" value="1"/>
</dbReference>
<feature type="transmembrane region" description="Helical" evidence="1">
    <location>
        <begin position="488"/>
        <end position="508"/>
    </location>
</feature>
<feature type="transmembrane region" description="Helical" evidence="1">
    <location>
        <begin position="448"/>
        <end position="467"/>
    </location>
</feature>
<evidence type="ECO:0000313" key="3">
    <source>
        <dbReference type="Proteomes" id="UP000241238"/>
    </source>
</evidence>
<feature type="transmembrane region" description="Helical" evidence="1">
    <location>
        <begin position="171"/>
        <end position="191"/>
    </location>
</feature>
<protein>
    <submittedName>
        <fullName evidence="2">Aminobenzoyl-glutamate transporter</fullName>
    </submittedName>
</protein>
<feature type="transmembrane region" description="Helical" evidence="1">
    <location>
        <begin position="131"/>
        <end position="164"/>
    </location>
</feature>
<feature type="transmembrane region" description="Helical" evidence="1">
    <location>
        <begin position="309"/>
        <end position="328"/>
    </location>
</feature>
<dbReference type="PANTHER" id="PTHR30282:SF0">
    <property type="entry name" value="P-AMINOBENZOYL-GLUTAMATE TRANSPORT PROTEIN"/>
    <property type="match status" value="1"/>
</dbReference>
<dbReference type="EMBL" id="CP028103">
    <property type="protein sequence ID" value="AVQ30075.1"/>
    <property type="molecule type" value="Genomic_DNA"/>
</dbReference>
<proteinExistence type="predicted"/>